<dbReference type="GO" id="GO:0004672">
    <property type="term" value="F:protein kinase activity"/>
    <property type="evidence" value="ECO:0007669"/>
    <property type="project" value="InterPro"/>
</dbReference>
<dbReference type="AlphaFoldDB" id="A0A6G1HEZ6"/>
<evidence type="ECO:0000313" key="2">
    <source>
        <dbReference type="EMBL" id="KAF1991508.1"/>
    </source>
</evidence>
<feature type="domain" description="Protein kinase" evidence="1">
    <location>
        <begin position="1"/>
        <end position="253"/>
    </location>
</feature>
<dbReference type="PROSITE" id="PS50011">
    <property type="entry name" value="PROTEIN_KINASE_DOM"/>
    <property type="match status" value="1"/>
</dbReference>
<reference evidence="2" key="1">
    <citation type="journal article" date="2020" name="Stud. Mycol.">
        <title>101 Dothideomycetes genomes: a test case for predicting lifestyles and emergence of pathogens.</title>
        <authorList>
            <person name="Haridas S."/>
            <person name="Albert R."/>
            <person name="Binder M."/>
            <person name="Bloem J."/>
            <person name="Labutti K."/>
            <person name="Salamov A."/>
            <person name="Andreopoulos B."/>
            <person name="Baker S."/>
            <person name="Barry K."/>
            <person name="Bills G."/>
            <person name="Bluhm B."/>
            <person name="Cannon C."/>
            <person name="Castanera R."/>
            <person name="Culley D."/>
            <person name="Daum C."/>
            <person name="Ezra D."/>
            <person name="Gonzalez J."/>
            <person name="Henrissat B."/>
            <person name="Kuo A."/>
            <person name="Liang C."/>
            <person name="Lipzen A."/>
            <person name="Lutzoni F."/>
            <person name="Magnuson J."/>
            <person name="Mondo S."/>
            <person name="Nolan M."/>
            <person name="Ohm R."/>
            <person name="Pangilinan J."/>
            <person name="Park H.-J."/>
            <person name="Ramirez L."/>
            <person name="Alfaro M."/>
            <person name="Sun H."/>
            <person name="Tritt A."/>
            <person name="Yoshinaga Y."/>
            <person name="Zwiers L.-H."/>
            <person name="Turgeon B."/>
            <person name="Goodwin S."/>
            <person name="Spatafora J."/>
            <person name="Crous P."/>
            <person name="Grigoriev I."/>
        </authorList>
    </citation>
    <scope>NUCLEOTIDE SEQUENCE</scope>
    <source>
        <strain evidence="2">CBS 113979</strain>
    </source>
</reference>
<proteinExistence type="predicted"/>
<dbReference type="EMBL" id="ML977139">
    <property type="protein sequence ID" value="KAF1991508.1"/>
    <property type="molecule type" value="Genomic_DNA"/>
</dbReference>
<protein>
    <recommendedName>
        <fullName evidence="1">Protein kinase domain-containing protein</fullName>
    </recommendedName>
</protein>
<evidence type="ECO:0000259" key="1">
    <source>
        <dbReference type="PROSITE" id="PS50011"/>
    </source>
</evidence>
<dbReference type="Proteomes" id="UP000800041">
    <property type="component" value="Unassembled WGS sequence"/>
</dbReference>
<dbReference type="OrthoDB" id="5979581at2759"/>
<sequence>MACSGITVFDAINGDNTHTSTVFRAEVIPHNLAVDIPQWALIKAASPDVPHSLENLERELQSYLLPGVASAACYRKLYETIRDPTDGSEKYVTMEWFDTTLAAVKYQPNMRIYALIKTFLRAALESRVVLEKQNHVNTDFKPANILLAGLGCAEITAKVGDLGLVFPAGQRYNAQPYAMRAPEVFVGQPCTEPSQVWAVAAMLLCWIKAGVMGQWDSPHWLIDDAWCMAKIKRLFPDWKIPTPDEFERKSSKF</sequence>
<keyword evidence="3" id="KW-1185">Reference proteome</keyword>
<dbReference type="InterPro" id="IPR000719">
    <property type="entry name" value="Prot_kinase_dom"/>
</dbReference>
<dbReference type="GO" id="GO:0005524">
    <property type="term" value="F:ATP binding"/>
    <property type="evidence" value="ECO:0007669"/>
    <property type="project" value="InterPro"/>
</dbReference>
<organism evidence="2 3">
    <name type="scientific">Aulographum hederae CBS 113979</name>
    <dbReference type="NCBI Taxonomy" id="1176131"/>
    <lineage>
        <taxon>Eukaryota</taxon>
        <taxon>Fungi</taxon>
        <taxon>Dikarya</taxon>
        <taxon>Ascomycota</taxon>
        <taxon>Pezizomycotina</taxon>
        <taxon>Dothideomycetes</taxon>
        <taxon>Pleosporomycetidae</taxon>
        <taxon>Aulographales</taxon>
        <taxon>Aulographaceae</taxon>
    </lineage>
</organism>
<name>A0A6G1HEZ6_9PEZI</name>
<dbReference type="InterPro" id="IPR011009">
    <property type="entry name" value="Kinase-like_dom_sf"/>
</dbReference>
<dbReference type="Gene3D" id="1.10.510.10">
    <property type="entry name" value="Transferase(Phosphotransferase) domain 1"/>
    <property type="match status" value="1"/>
</dbReference>
<evidence type="ECO:0000313" key="3">
    <source>
        <dbReference type="Proteomes" id="UP000800041"/>
    </source>
</evidence>
<gene>
    <name evidence="2" type="ORF">K402DRAFT_126811</name>
</gene>
<dbReference type="SUPFAM" id="SSF56112">
    <property type="entry name" value="Protein kinase-like (PK-like)"/>
    <property type="match status" value="1"/>
</dbReference>
<accession>A0A6G1HEZ6</accession>